<dbReference type="PROSITE" id="PS50110">
    <property type="entry name" value="RESPONSE_REGULATORY"/>
    <property type="match status" value="1"/>
</dbReference>
<evidence type="ECO:0000259" key="6">
    <source>
        <dbReference type="PROSITE" id="PS50043"/>
    </source>
</evidence>
<keyword evidence="9" id="KW-1185">Reference proteome</keyword>
<evidence type="ECO:0000313" key="8">
    <source>
        <dbReference type="EMBL" id="GIJ73792.1"/>
    </source>
</evidence>
<dbReference type="PANTHER" id="PTHR43214:SF24">
    <property type="entry name" value="TRANSCRIPTIONAL REGULATORY PROTEIN NARL-RELATED"/>
    <property type="match status" value="1"/>
</dbReference>
<dbReference type="SUPFAM" id="SSF52172">
    <property type="entry name" value="CheY-like"/>
    <property type="match status" value="1"/>
</dbReference>
<dbReference type="GO" id="GO:0006355">
    <property type="term" value="P:regulation of DNA-templated transcription"/>
    <property type="evidence" value="ECO:0007669"/>
    <property type="project" value="InterPro"/>
</dbReference>
<dbReference type="InterPro" id="IPR000792">
    <property type="entry name" value="Tscrpt_reg_LuxR_C"/>
</dbReference>
<evidence type="ECO:0000256" key="2">
    <source>
        <dbReference type="ARBA" id="ARBA00023015"/>
    </source>
</evidence>
<dbReference type="InterPro" id="IPR001789">
    <property type="entry name" value="Sig_transdc_resp-reg_receiver"/>
</dbReference>
<keyword evidence="2" id="KW-0805">Transcription regulation</keyword>
<keyword evidence="4" id="KW-0804">Transcription</keyword>
<dbReference type="PRINTS" id="PR00038">
    <property type="entry name" value="HTHLUXR"/>
</dbReference>
<feature type="modified residue" description="4-aspartylphosphate" evidence="5">
    <location>
        <position position="55"/>
    </location>
</feature>
<dbReference type="PROSITE" id="PS50043">
    <property type="entry name" value="HTH_LUXR_2"/>
    <property type="match status" value="1"/>
</dbReference>
<dbReference type="GO" id="GO:0003677">
    <property type="term" value="F:DNA binding"/>
    <property type="evidence" value="ECO:0007669"/>
    <property type="project" value="UniProtKB-KW"/>
</dbReference>
<dbReference type="InterPro" id="IPR011006">
    <property type="entry name" value="CheY-like_superfamily"/>
</dbReference>
<dbReference type="EMBL" id="BOPH01000125">
    <property type="protein sequence ID" value="GIJ73792.1"/>
    <property type="molecule type" value="Genomic_DNA"/>
</dbReference>
<dbReference type="Gene3D" id="3.40.50.2300">
    <property type="match status" value="1"/>
</dbReference>
<dbReference type="Proteomes" id="UP000635606">
    <property type="component" value="Unassembled WGS sequence"/>
</dbReference>
<dbReference type="InterPro" id="IPR058245">
    <property type="entry name" value="NreC/VraR/RcsB-like_REC"/>
</dbReference>
<proteinExistence type="predicted"/>
<evidence type="ECO:0000256" key="1">
    <source>
        <dbReference type="ARBA" id="ARBA00022553"/>
    </source>
</evidence>
<reference evidence="8" key="1">
    <citation type="submission" date="2021-01" db="EMBL/GenBank/DDBJ databases">
        <title>Whole genome shotgun sequence of Virgisporangium ochraceum NBRC 16418.</title>
        <authorList>
            <person name="Komaki H."/>
            <person name="Tamura T."/>
        </authorList>
    </citation>
    <scope>NUCLEOTIDE SEQUENCE</scope>
    <source>
        <strain evidence="8">NBRC 16418</strain>
    </source>
</reference>
<name>A0A8J4A3C3_9ACTN</name>
<dbReference type="SMART" id="SM00421">
    <property type="entry name" value="HTH_LUXR"/>
    <property type="match status" value="1"/>
</dbReference>
<dbReference type="GO" id="GO:0000160">
    <property type="term" value="P:phosphorelay signal transduction system"/>
    <property type="evidence" value="ECO:0007669"/>
    <property type="project" value="InterPro"/>
</dbReference>
<organism evidence="8 9">
    <name type="scientific">Virgisporangium ochraceum</name>
    <dbReference type="NCBI Taxonomy" id="65505"/>
    <lineage>
        <taxon>Bacteria</taxon>
        <taxon>Bacillati</taxon>
        <taxon>Actinomycetota</taxon>
        <taxon>Actinomycetes</taxon>
        <taxon>Micromonosporales</taxon>
        <taxon>Micromonosporaceae</taxon>
        <taxon>Virgisporangium</taxon>
    </lineage>
</organism>
<evidence type="ECO:0000256" key="3">
    <source>
        <dbReference type="ARBA" id="ARBA00023125"/>
    </source>
</evidence>
<dbReference type="CDD" id="cd06170">
    <property type="entry name" value="LuxR_C_like"/>
    <property type="match status" value="1"/>
</dbReference>
<feature type="domain" description="HTH luxR-type" evidence="6">
    <location>
        <begin position="147"/>
        <end position="212"/>
    </location>
</feature>
<comment type="caution">
    <text evidence="8">The sequence shown here is derived from an EMBL/GenBank/DDBJ whole genome shotgun (WGS) entry which is preliminary data.</text>
</comment>
<dbReference type="InterPro" id="IPR039420">
    <property type="entry name" value="WalR-like"/>
</dbReference>
<sequence length="217" mass="23268">MTIRVLVADDESMIRAGLRMVLEAEEDIEVVGDASSGGTAVRAVAALRPDVVLMDVRMPGMDGLAATRRILATDPDVRVVVLTTFNEDGYVREALRAGAAGFLLKVAPPERLVEAIRVAARGEALLDPLVTRSVIAAFAGLRTEPGPPPRLDLLTPREAEVLHMLARGLSNAELAAELVVSDATAKTHVARVLMKLGLRDRVHAVIYAYEHGLVRPT</sequence>
<keyword evidence="3 8" id="KW-0238">DNA-binding</keyword>
<dbReference type="PANTHER" id="PTHR43214">
    <property type="entry name" value="TWO-COMPONENT RESPONSE REGULATOR"/>
    <property type="match status" value="1"/>
</dbReference>
<protein>
    <submittedName>
        <fullName evidence="8">DNA-binding response regulator</fullName>
    </submittedName>
</protein>
<dbReference type="Pfam" id="PF00196">
    <property type="entry name" value="GerE"/>
    <property type="match status" value="1"/>
</dbReference>
<feature type="domain" description="Response regulatory" evidence="7">
    <location>
        <begin position="4"/>
        <end position="120"/>
    </location>
</feature>
<dbReference type="CDD" id="cd17535">
    <property type="entry name" value="REC_NarL-like"/>
    <property type="match status" value="1"/>
</dbReference>
<evidence type="ECO:0000313" key="9">
    <source>
        <dbReference type="Proteomes" id="UP000635606"/>
    </source>
</evidence>
<keyword evidence="1 5" id="KW-0597">Phosphoprotein</keyword>
<dbReference type="Pfam" id="PF00072">
    <property type="entry name" value="Response_reg"/>
    <property type="match status" value="1"/>
</dbReference>
<evidence type="ECO:0000256" key="5">
    <source>
        <dbReference type="PROSITE-ProRule" id="PRU00169"/>
    </source>
</evidence>
<evidence type="ECO:0000256" key="4">
    <source>
        <dbReference type="ARBA" id="ARBA00023163"/>
    </source>
</evidence>
<evidence type="ECO:0000259" key="7">
    <source>
        <dbReference type="PROSITE" id="PS50110"/>
    </source>
</evidence>
<dbReference type="SMART" id="SM00448">
    <property type="entry name" value="REC"/>
    <property type="match status" value="1"/>
</dbReference>
<gene>
    <name evidence="8" type="ORF">Voc01_087090</name>
</gene>
<dbReference type="AlphaFoldDB" id="A0A8J4A3C3"/>
<accession>A0A8J4A3C3</accession>
<dbReference type="RefSeq" id="WP_203933613.1">
    <property type="nucleotide sequence ID" value="NZ_BOPH01000125.1"/>
</dbReference>